<proteinExistence type="predicted"/>
<name>A0ABV0YNR4_9TELE</name>
<keyword evidence="1" id="KW-1133">Transmembrane helix</keyword>
<dbReference type="Proteomes" id="UP001469553">
    <property type="component" value="Unassembled WGS sequence"/>
</dbReference>
<sequence>MRLEMEIQQHGRNVCSLVLCLSIYTFHCQSDCCCHSGAMLITSGHSGAKSVTFIFHSVAFIFAFSGFLGNVILSTEFNMNTIVSQGSFGLYELTCSSMMLPPVENFLFM</sequence>
<comment type="caution">
    <text evidence="2">The sequence shown here is derived from an EMBL/GenBank/DDBJ whole genome shotgun (WGS) entry which is preliminary data.</text>
</comment>
<reference evidence="2 3" key="1">
    <citation type="submission" date="2021-06" db="EMBL/GenBank/DDBJ databases">
        <authorList>
            <person name="Palmer J.M."/>
        </authorList>
    </citation>
    <scope>NUCLEOTIDE SEQUENCE [LARGE SCALE GENOMIC DNA]</scope>
    <source>
        <strain evidence="2 3">AS_MEX2019</strain>
        <tissue evidence="2">Muscle</tissue>
    </source>
</reference>
<evidence type="ECO:0000256" key="1">
    <source>
        <dbReference type="SAM" id="Phobius"/>
    </source>
</evidence>
<gene>
    <name evidence="2" type="ORF">AMECASPLE_013070</name>
</gene>
<keyword evidence="1" id="KW-0812">Transmembrane</keyword>
<organism evidence="2 3">
    <name type="scientific">Ameca splendens</name>
    <dbReference type="NCBI Taxonomy" id="208324"/>
    <lineage>
        <taxon>Eukaryota</taxon>
        <taxon>Metazoa</taxon>
        <taxon>Chordata</taxon>
        <taxon>Craniata</taxon>
        <taxon>Vertebrata</taxon>
        <taxon>Euteleostomi</taxon>
        <taxon>Actinopterygii</taxon>
        <taxon>Neopterygii</taxon>
        <taxon>Teleostei</taxon>
        <taxon>Neoteleostei</taxon>
        <taxon>Acanthomorphata</taxon>
        <taxon>Ovalentaria</taxon>
        <taxon>Atherinomorphae</taxon>
        <taxon>Cyprinodontiformes</taxon>
        <taxon>Goodeidae</taxon>
        <taxon>Ameca</taxon>
    </lineage>
</organism>
<evidence type="ECO:0000313" key="3">
    <source>
        <dbReference type="Proteomes" id="UP001469553"/>
    </source>
</evidence>
<keyword evidence="3" id="KW-1185">Reference proteome</keyword>
<protein>
    <submittedName>
        <fullName evidence="2">Uncharacterized protein</fullName>
    </submittedName>
</protein>
<feature type="transmembrane region" description="Helical" evidence="1">
    <location>
        <begin position="54"/>
        <end position="73"/>
    </location>
</feature>
<evidence type="ECO:0000313" key="2">
    <source>
        <dbReference type="EMBL" id="MEQ2295339.1"/>
    </source>
</evidence>
<keyword evidence="1" id="KW-0472">Membrane</keyword>
<accession>A0ABV0YNR4</accession>
<dbReference type="EMBL" id="JAHRIP010038463">
    <property type="protein sequence ID" value="MEQ2295339.1"/>
    <property type="molecule type" value="Genomic_DNA"/>
</dbReference>